<sequence length="323" mass="32819">MRRLAAVLLTGAVVVGGCAKSEEPSDPLQVAATLESATPAPSPDQATTPAGTVLPLSGKATAVVFVGGTLAVAVEAPPSVQLFTLPDAAPRTVALPAPAARLVVAGDRVEAAVPTGDVVVSISPADATSTSTPYDGGPADVAALGGQTLVAERDAHSVRLGDREIGPVTSPDQVLVADGHVVVLDRLRSAVFDLDATAGTLGAGLRAGDGATNAVTDRFGRVLVTDTRGGELLAFTANPLIMRQRYPVPGGPYGLAYDPRTDLAWVTLTEKNEVVAYHVAGGEPVEKFRFPTVRQPDSVAVDPGSGRVFVASADGQGIQVISP</sequence>
<evidence type="ECO:0008006" key="3">
    <source>
        <dbReference type="Google" id="ProtNLM"/>
    </source>
</evidence>
<dbReference type="PROSITE" id="PS51257">
    <property type="entry name" value="PROKAR_LIPOPROTEIN"/>
    <property type="match status" value="1"/>
</dbReference>
<dbReference type="AlphaFoldDB" id="A0A2T0SR05"/>
<accession>A0A2T0SR05</accession>
<protein>
    <recommendedName>
        <fullName evidence="3">DNA-binding beta-propeller fold protein YncE</fullName>
    </recommendedName>
</protein>
<proteinExistence type="predicted"/>
<evidence type="ECO:0000313" key="1">
    <source>
        <dbReference type="EMBL" id="PRY35838.1"/>
    </source>
</evidence>
<dbReference type="OrthoDB" id="4446106at2"/>
<dbReference type="EMBL" id="PVTF01000013">
    <property type="protein sequence ID" value="PRY35838.1"/>
    <property type="molecule type" value="Genomic_DNA"/>
</dbReference>
<comment type="caution">
    <text evidence="1">The sequence shown here is derived from an EMBL/GenBank/DDBJ whole genome shotgun (WGS) entry which is preliminary data.</text>
</comment>
<dbReference type="InterPro" id="IPR015943">
    <property type="entry name" value="WD40/YVTN_repeat-like_dom_sf"/>
</dbReference>
<dbReference type="Proteomes" id="UP000239494">
    <property type="component" value="Unassembled WGS sequence"/>
</dbReference>
<dbReference type="Gene3D" id="2.130.10.10">
    <property type="entry name" value="YVTN repeat-like/Quinoprotein amine dehydrogenase"/>
    <property type="match status" value="1"/>
</dbReference>
<gene>
    <name evidence="1" type="ORF">CLV43_113265</name>
</gene>
<dbReference type="SUPFAM" id="SSF101898">
    <property type="entry name" value="NHL repeat"/>
    <property type="match status" value="1"/>
</dbReference>
<reference evidence="1 2" key="1">
    <citation type="submission" date="2018-03" db="EMBL/GenBank/DDBJ databases">
        <title>Genomic Encyclopedia of Archaeal and Bacterial Type Strains, Phase II (KMG-II): from individual species to whole genera.</title>
        <authorList>
            <person name="Goeker M."/>
        </authorList>
    </citation>
    <scope>NUCLEOTIDE SEQUENCE [LARGE SCALE GENOMIC DNA]</scope>
    <source>
        <strain evidence="1 2">DSM 44720</strain>
    </source>
</reference>
<evidence type="ECO:0000313" key="2">
    <source>
        <dbReference type="Proteomes" id="UP000239494"/>
    </source>
</evidence>
<organism evidence="1 2">
    <name type="scientific">Umezawaea tangerina</name>
    <dbReference type="NCBI Taxonomy" id="84725"/>
    <lineage>
        <taxon>Bacteria</taxon>
        <taxon>Bacillati</taxon>
        <taxon>Actinomycetota</taxon>
        <taxon>Actinomycetes</taxon>
        <taxon>Pseudonocardiales</taxon>
        <taxon>Pseudonocardiaceae</taxon>
        <taxon>Umezawaea</taxon>
    </lineage>
</organism>
<keyword evidence="2" id="KW-1185">Reference proteome</keyword>
<name>A0A2T0SR05_9PSEU</name>